<feature type="binding site" evidence="10 12">
    <location>
        <position position="337"/>
    </location>
    <ligand>
        <name>substrate</name>
    </ligand>
</feature>
<keyword evidence="5 10" id="KW-0479">Metal-binding</keyword>
<comment type="subunit">
    <text evidence="10">Monomer.</text>
</comment>
<keyword evidence="7 10" id="KW-0464">Manganese</keyword>
<dbReference type="FunFam" id="3.40.1450.10:FF:000001">
    <property type="entry name" value="2,3-bisphosphoglycerate-independent phosphoglycerate mutase"/>
    <property type="match status" value="1"/>
</dbReference>
<evidence type="ECO:0000256" key="12">
    <source>
        <dbReference type="PIRSR" id="PIRSR001492-2"/>
    </source>
</evidence>
<dbReference type="UniPathway" id="UPA00109">
    <property type="reaction ID" value="UER00186"/>
</dbReference>
<feature type="binding site" evidence="10 12">
    <location>
        <begin position="153"/>
        <end position="154"/>
    </location>
    <ligand>
        <name>substrate</name>
    </ligand>
</feature>
<dbReference type="GO" id="GO:0030145">
    <property type="term" value="F:manganese ion binding"/>
    <property type="evidence" value="ECO:0007669"/>
    <property type="project" value="UniProtKB-UniRule"/>
</dbReference>
<gene>
    <name evidence="10" type="primary">gpmI</name>
    <name evidence="16" type="ORF">AS033_01950</name>
</gene>
<dbReference type="FunFam" id="3.40.720.10:FF:000001">
    <property type="entry name" value="2,3-bisphosphoglycerate-independent phosphoglycerate mutase"/>
    <property type="match status" value="1"/>
</dbReference>
<evidence type="ECO:0000256" key="13">
    <source>
        <dbReference type="PIRSR" id="PIRSR001492-3"/>
    </source>
</evidence>
<dbReference type="NCBIfam" id="TIGR01307">
    <property type="entry name" value="pgm_bpd_ind"/>
    <property type="match status" value="1"/>
</dbReference>
<evidence type="ECO:0000256" key="1">
    <source>
        <dbReference type="ARBA" id="ARBA00000370"/>
    </source>
</evidence>
<evidence type="ECO:0000313" key="17">
    <source>
        <dbReference type="Proteomes" id="UP000053797"/>
    </source>
</evidence>
<evidence type="ECO:0000256" key="2">
    <source>
        <dbReference type="ARBA" id="ARBA00004798"/>
    </source>
</evidence>
<evidence type="ECO:0000256" key="3">
    <source>
        <dbReference type="ARBA" id="ARBA00008819"/>
    </source>
</evidence>
<dbReference type="SUPFAM" id="SSF64158">
    <property type="entry name" value="2,3-Bisphosphoglycerate-independent phosphoglycerate mutase, substrate-binding domain"/>
    <property type="match status" value="1"/>
</dbReference>
<comment type="pathway">
    <text evidence="2 10">Carbohydrate degradation; glycolysis; pyruvate from D-glyceraldehyde 3-phosphate: step 3/5.</text>
</comment>
<evidence type="ECO:0000256" key="7">
    <source>
        <dbReference type="ARBA" id="ARBA00023211"/>
    </source>
</evidence>
<comment type="similarity">
    <text evidence="3 10">Belongs to the BPG-independent phosphoglycerate mutase family.</text>
</comment>
<dbReference type="GO" id="GO:0043937">
    <property type="term" value="P:regulation of sporulation"/>
    <property type="evidence" value="ECO:0007669"/>
    <property type="project" value="UniProtKB-ARBA"/>
</dbReference>
<dbReference type="PANTHER" id="PTHR31637">
    <property type="entry name" value="2,3-BISPHOSPHOGLYCERATE-INDEPENDENT PHOSPHOGLYCERATE MUTASE"/>
    <property type="match status" value="1"/>
</dbReference>
<comment type="catalytic activity">
    <reaction evidence="1 10">
        <text>(2R)-2-phosphoglycerate = (2R)-3-phosphoglycerate</text>
        <dbReference type="Rhea" id="RHEA:15901"/>
        <dbReference type="ChEBI" id="CHEBI:58272"/>
        <dbReference type="ChEBI" id="CHEBI:58289"/>
        <dbReference type="EC" id="5.4.2.12"/>
    </reaction>
</comment>
<protein>
    <recommendedName>
        <fullName evidence="9 10">2,3-bisphosphoglycerate-independent phosphoglycerate mutase</fullName>
        <shortName evidence="10">BPG-independent PGAM</shortName>
        <shortName evidence="10">Phosphoglyceromutase</shortName>
        <shortName evidence="10">iPGM</shortName>
        <ecNumber evidence="4 10">5.4.2.12</ecNumber>
    </recommendedName>
</protein>
<feature type="binding site" evidence="10 13">
    <location>
        <position position="12"/>
    </location>
    <ligand>
        <name>Mn(2+)</name>
        <dbReference type="ChEBI" id="CHEBI:29035"/>
        <label>2</label>
    </ligand>
</feature>
<dbReference type="InterPro" id="IPR036646">
    <property type="entry name" value="PGAM_B_sf"/>
</dbReference>
<feature type="binding site" evidence="10 13">
    <location>
        <position position="445"/>
    </location>
    <ligand>
        <name>Mn(2+)</name>
        <dbReference type="ChEBI" id="CHEBI:29035"/>
        <label>2</label>
    </ligand>
</feature>
<name>A0A0V8GIT3_9BACL</name>
<dbReference type="AlphaFoldDB" id="A0A0V8GIT3"/>
<evidence type="ECO:0000256" key="5">
    <source>
        <dbReference type="ARBA" id="ARBA00022723"/>
    </source>
</evidence>
<evidence type="ECO:0000259" key="15">
    <source>
        <dbReference type="Pfam" id="PF06415"/>
    </source>
</evidence>
<evidence type="ECO:0000313" key="16">
    <source>
        <dbReference type="EMBL" id="KSU50160.1"/>
    </source>
</evidence>
<evidence type="ECO:0000256" key="8">
    <source>
        <dbReference type="ARBA" id="ARBA00023235"/>
    </source>
</evidence>
<feature type="binding site" evidence="10 13">
    <location>
        <position position="62"/>
    </location>
    <ligand>
        <name>Mn(2+)</name>
        <dbReference type="ChEBI" id="CHEBI:29035"/>
        <label>2</label>
    </ligand>
</feature>
<sequence length="515" mass="56677">MKKRPVALIILDGFGMRDEEFGNAVTAANKPNFDRYWGQYPHTLLNAKGEYVGLPEGQMGNSEVGHLNIGAGRVVYQSLSRINNAVKDRSFFSRQAMNDAAGHVKKYGSALHIFGLVSDGGIHSHINHLYAVLEFAKLHEIEKVYLHAFTDGRDCDPQSGAGFLRDAQAKMDELNVGQFASISGRYYAMDRDNRWERVKKVYDVITFGEGPTTKDPIGMVEDSYKQDVTDEFIEPTVVVQEDGTPVAPIHDNDAIVFFNYRPDRAIQLSKVYKEKGGFDGFEIPDNAPKNLLLVSMTKYSDAIDTDIVFPPEDIKNTLGETLSKQGLKQLRIAETEKYPHVTFFFNGQREEPYEGEDRILIPSPKVATYDLKPEMSVFEVTDALVDAINSDKHDAIILNFANPDMVGHSGMLEPTKKAIEAVDECLGKVVDLILSKGGAAVITADHGNADKVLNADGSKMTAHTTEPVPCIVTVEDVELLEPLTGALADLAPTVLDLLGADQPAEMTGKSIVLKK</sequence>
<dbReference type="PIRSF" id="PIRSF001492">
    <property type="entry name" value="IPGAM"/>
    <property type="match status" value="1"/>
</dbReference>
<dbReference type="Proteomes" id="UP000053797">
    <property type="component" value="Unassembled WGS sequence"/>
</dbReference>
<comment type="cofactor">
    <cofactor evidence="10">
        <name>Mn(2+)</name>
        <dbReference type="ChEBI" id="CHEBI:29035"/>
    </cofactor>
    <text evidence="10">Binds 2 manganese ions per subunit.</text>
</comment>
<dbReference type="InterPro" id="IPR005995">
    <property type="entry name" value="Pgm_bpd_ind"/>
</dbReference>
<dbReference type="Gene3D" id="3.40.1450.10">
    <property type="entry name" value="BPG-independent phosphoglycerate mutase, domain B"/>
    <property type="match status" value="1"/>
</dbReference>
<dbReference type="Pfam" id="PF01676">
    <property type="entry name" value="Metalloenzyme"/>
    <property type="match status" value="1"/>
</dbReference>
<evidence type="ECO:0000256" key="9">
    <source>
        <dbReference type="ARBA" id="ARBA00071648"/>
    </source>
</evidence>
<evidence type="ECO:0000256" key="6">
    <source>
        <dbReference type="ARBA" id="ARBA00023152"/>
    </source>
</evidence>
<dbReference type="HAMAP" id="MF_01038">
    <property type="entry name" value="GpmI"/>
    <property type="match status" value="1"/>
</dbReference>
<evidence type="ECO:0000256" key="10">
    <source>
        <dbReference type="HAMAP-Rule" id="MF_01038"/>
    </source>
</evidence>
<feature type="binding site" evidence="10 12">
    <location>
        <position position="185"/>
    </location>
    <ligand>
        <name>substrate</name>
    </ligand>
</feature>
<dbReference type="EC" id="5.4.2.12" evidence="4 10"/>
<organism evidence="16 17">
    <name type="scientific">Exiguobacterium indicum</name>
    <dbReference type="NCBI Taxonomy" id="296995"/>
    <lineage>
        <taxon>Bacteria</taxon>
        <taxon>Bacillati</taxon>
        <taxon>Bacillota</taxon>
        <taxon>Bacilli</taxon>
        <taxon>Bacillales</taxon>
        <taxon>Bacillales Family XII. Incertae Sedis</taxon>
        <taxon>Exiguobacterium</taxon>
    </lineage>
</organism>
<dbReference type="InterPro" id="IPR006124">
    <property type="entry name" value="Metalloenzyme"/>
</dbReference>
<keyword evidence="6 10" id="KW-0324">Glycolysis</keyword>
<dbReference type="OrthoDB" id="9800863at2"/>
<dbReference type="CDD" id="cd16010">
    <property type="entry name" value="iPGM"/>
    <property type="match status" value="1"/>
</dbReference>
<dbReference type="RefSeq" id="WP_058264668.1">
    <property type="nucleotide sequence ID" value="NZ_FMYN01000001.1"/>
</dbReference>
<feature type="binding site" evidence="10 13">
    <location>
        <position position="446"/>
    </location>
    <ligand>
        <name>Mn(2+)</name>
        <dbReference type="ChEBI" id="CHEBI:29035"/>
        <label>2</label>
    </ligand>
</feature>
<dbReference type="GO" id="GO:0005829">
    <property type="term" value="C:cytosol"/>
    <property type="evidence" value="ECO:0007669"/>
    <property type="project" value="TreeGrafter"/>
</dbReference>
<feature type="binding site" evidence="10 12">
    <location>
        <begin position="261"/>
        <end position="264"/>
    </location>
    <ligand>
        <name>substrate</name>
    </ligand>
</feature>
<evidence type="ECO:0000256" key="4">
    <source>
        <dbReference type="ARBA" id="ARBA00012026"/>
    </source>
</evidence>
<dbReference type="EMBL" id="LNQL01000001">
    <property type="protein sequence ID" value="KSU50160.1"/>
    <property type="molecule type" value="Genomic_DNA"/>
</dbReference>
<feature type="domain" description="Metalloenzyme" evidence="14">
    <location>
        <begin position="5"/>
        <end position="501"/>
    </location>
</feature>
<feature type="binding site" evidence="10 12">
    <location>
        <position position="191"/>
    </location>
    <ligand>
        <name>substrate</name>
    </ligand>
</feature>
<dbReference type="Gene3D" id="3.40.720.10">
    <property type="entry name" value="Alkaline Phosphatase, subunit A"/>
    <property type="match status" value="1"/>
</dbReference>
<dbReference type="SUPFAM" id="SSF53649">
    <property type="entry name" value="Alkaline phosphatase-like"/>
    <property type="match status" value="1"/>
</dbReference>
<dbReference type="GO" id="GO:0006007">
    <property type="term" value="P:glucose catabolic process"/>
    <property type="evidence" value="ECO:0007669"/>
    <property type="project" value="InterPro"/>
</dbReference>
<reference evidence="16 17" key="1">
    <citation type="journal article" date="2015" name="Int. J. Syst. Evol. Microbiol.">
        <title>Exiguobacterium enclense sp. nov., isolated from sediment.</title>
        <authorList>
            <person name="Dastager S.G."/>
            <person name="Mawlankar R."/>
            <person name="Sonalkar V.V."/>
            <person name="Thorat M.N."/>
            <person name="Mual P."/>
            <person name="Verma A."/>
            <person name="Krishnamurthi S."/>
            <person name="Tang S.K."/>
            <person name="Li W.J."/>
        </authorList>
    </citation>
    <scope>NUCLEOTIDE SEQUENCE [LARGE SCALE GENOMIC DNA]</scope>
    <source>
        <strain evidence="16 17">NIO-1109</strain>
    </source>
</reference>
<dbReference type="GO" id="GO:0004619">
    <property type="term" value="F:phosphoglycerate mutase activity"/>
    <property type="evidence" value="ECO:0007669"/>
    <property type="project" value="UniProtKB-UniRule"/>
</dbReference>
<evidence type="ECO:0000259" key="14">
    <source>
        <dbReference type="Pfam" id="PF01676"/>
    </source>
</evidence>
<proteinExistence type="inferred from homology"/>
<dbReference type="InterPro" id="IPR017850">
    <property type="entry name" value="Alkaline_phosphatase_core_sf"/>
</dbReference>
<dbReference type="InterPro" id="IPR011258">
    <property type="entry name" value="BPG-indep_PGM_N"/>
</dbReference>
<dbReference type="Pfam" id="PF06415">
    <property type="entry name" value="iPGM_N"/>
    <property type="match status" value="1"/>
</dbReference>
<feature type="binding site" evidence="10 12">
    <location>
        <position position="123"/>
    </location>
    <ligand>
        <name>substrate</name>
    </ligand>
</feature>
<feature type="active site" description="Phosphoserine intermediate" evidence="10 11">
    <location>
        <position position="62"/>
    </location>
</feature>
<feature type="binding site" evidence="10 13">
    <location>
        <position position="463"/>
    </location>
    <ligand>
        <name>Mn(2+)</name>
        <dbReference type="ChEBI" id="CHEBI:29035"/>
        <label>1</label>
    </ligand>
</feature>
<feature type="domain" description="BPG-independent PGAM N-terminal" evidence="15">
    <location>
        <begin position="82"/>
        <end position="300"/>
    </location>
</feature>
<comment type="caution">
    <text evidence="16">The sequence shown here is derived from an EMBL/GenBank/DDBJ whole genome shotgun (WGS) entry which is preliminary data.</text>
</comment>
<dbReference type="PANTHER" id="PTHR31637:SF0">
    <property type="entry name" value="2,3-BISPHOSPHOGLYCERATE-INDEPENDENT PHOSPHOGLYCERATE MUTASE"/>
    <property type="match status" value="1"/>
</dbReference>
<comment type="function">
    <text evidence="10">Catalyzes the interconversion of 2-phosphoglycerate and 3-phosphoglycerate.</text>
</comment>
<feature type="binding site" evidence="10 13">
    <location>
        <position position="404"/>
    </location>
    <ligand>
        <name>Mn(2+)</name>
        <dbReference type="ChEBI" id="CHEBI:29035"/>
        <label>1</label>
    </ligand>
</feature>
<dbReference type="GO" id="GO:0006096">
    <property type="term" value="P:glycolytic process"/>
    <property type="evidence" value="ECO:0007669"/>
    <property type="project" value="UniProtKB-UniRule"/>
</dbReference>
<keyword evidence="8 10" id="KW-0413">Isomerase</keyword>
<evidence type="ECO:0000256" key="11">
    <source>
        <dbReference type="PIRSR" id="PIRSR001492-1"/>
    </source>
</evidence>
<feature type="binding site" evidence="10 13">
    <location>
        <position position="408"/>
    </location>
    <ligand>
        <name>Mn(2+)</name>
        <dbReference type="ChEBI" id="CHEBI:29035"/>
        <label>1</label>
    </ligand>
</feature>
<accession>A0A0V8GIT3</accession>